<dbReference type="RefSeq" id="WP_307264173.1">
    <property type="nucleotide sequence ID" value="NZ_JAUSVL010000001.1"/>
</dbReference>
<protein>
    <submittedName>
        <fullName evidence="1">Uncharacterized protein</fullName>
    </submittedName>
</protein>
<proteinExistence type="predicted"/>
<accession>A0AAE4AQD3</accession>
<dbReference type="Proteomes" id="UP001238163">
    <property type="component" value="Unassembled WGS sequence"/>
</dbReference>
<keyword evidence="2" id="KW-1185">Reference proteome</keyword>
<evidence type="ECO:0000313" key="2">
    <source>
        <dbReference type="Proteomes" id="UP001238163"/>
    </source>
</evidence>
<organism evidence="1 2">
    <name type="scientific">Oligosphaera ethanolica</name>
    <dbReference type="NCBI Taxonomy" id="760260"/>
    <lineage>
        <taxon>Bacteria</taxon>
        <taxon>Pseudomonadati</taxon>
        <taxon>Lentisphaerota</taxon>
        <taxon>Oligosphaeria</taxon>
        <taxon>Oligosphaerales</taxon>
        <taxon>Oligosphaeraceae</taxon>
        <taxon>Oligosphaera</taxon>
    </lineage>
</organism>
<dbReference type="AlphaFoldDB" id="A0AAE4AQD3"/>
<gene>
    <name evidence="1" type="ORF">J3R75_003522</name>
</gene>
<comment type="caution">
    <text evidence="1">The sequence shown here is derived from an EMBL/GenBank/DDBJ whole genome shotgun (WGS) entry which is preliminary data.</text>
</comment>
<name>A0AAE4AQD3_9BACT</name>
<dbReference type="EMBL" id="JAUSVL010000001">
    <property type="protein sequence ID" value="MDQ0291415.1"/>
    <property type="molecule type" value="Genomic_DNA"/>
</dbReference>
<reference evidence="1" key="1">
    <citation type="submission" date="2023-07" db="EMBL/GenBank/DDBJ databases">
        <title>Genomic Encyclopedia of Type Strains, Phase IV (KMG-IV): sequencing the most valuable type-strain genomes for metagenomic binning, comparative biology and taxonomic classification.</title>
        <authorList>
            <person name="Goeker M."/>
        </authorList>
    </citation>
    <scope>NUCLEOTIDE SEQUENCE</scope>
    <source>
        <strain evidence="1">DSM 24202</strain>
    </source>
</reference>
<sequence length="58" mass="7055">MKKEYNLYKNKKYDCEKYAPGLQMDRVCNEEKRKEEVYMNKVKECEHSMNAIRNACTQ</sequence>
<evidence type="ECO:0000313" key="1">
    <source>
        <dbReference type="EMBL" id="MDQ0291415.1"/>
    </source>
</evidence>